<dbReference type="AlphaFoldDB" id="A0A645IS75"/>
<reference evidence="1" key="1">
    <citation type="submission" date="2019-08" db="EMBL/GenBank/DDBJ databases">
        <authorList>
            <person name="Kucharzyk K."/>
            <person name="Murdoch R.W."/>
            <person name="Higgins S."/>
            <person name="Loffler F."/>
        </authorList>
    </citation>
    <scope>NUCLEOTIDE SEQUENCE</scope>
</reference>
<name>A0A645IS75_9ZZZZ</name>
<organism evidence="1">
    <name type="scientific">bioreactor metagenome</name>
    <dbReference type="NCBI Taxonomy" id="1076179"/>
    <lineage>
        <taxon>unclassified sequences</taxon>
        <taxon>metagenomes</taxon>
        <taxon>ecological metagenomes</taxon>
    </lineage>
</organism>
<proteinExistence type="predicted"/>
<protein>
    <submittedName>
        <fullName evidence="1">Uncharacterized protein</fullName>
    </submittedName>
</protein>
<dbReference type="EMBL" id="VSSQ01122280">
    <property type="protein sequence ID" value="MPN54238.1"/>
    <property type="molecule type" value="Genomic_DNA"/>
</dbReference>
<accession>A0A645IS75</accession>
<comment type="caution">
    <text evidence="1">The sequence shown here is derived from an EMBL/GenBank/DDBJ whole genome shotgun (WGS) entry which is preliminary data.</text>
</comment>
<evidence type="ECO:0000313" key="1">
    <source>
        <dbReference type="EMBL" id="MPN54238.1"/>
    </source>
</evidence>
<sequence>MPFPFAQLFDRLIGGELACDDRNRKPGGAKRPHTALQYVGYARPGRSLDAAELVYGGHRVVCVRPTCDCAVERACFPLDGHRRGAQRKVGSFAKARQN</sequence>
<gene>
    <name evidence="1" type="ORF">SDC9_201908</name>
</gene>